<accession>A0A2T0KK54</accession>
<protein>
    <submittedName>
        <fullName evidence="1">Uncharacterized protein</fullName>
    </submittedName>
</protein>
<name>A0A2T0KK54_9ACTN</name>
<organism evidence="1 2">
    <name type="scientific">Actinoplanes italicus</name>
    <dbReference type="NCBI Taxonomy" id="113567"/>
    <lineage>
        <taxon>Bacteria</taxon>
        <taxon>Bacillati</taxon>
        <taxon>Actinomycetota</taxon>
        <taxon>Actinomycetes</taxon>
        <taxon>Micromonosporales</taxon>
        <taxon>Micromonosporaceae</taxon>
        <taxon>Actinoplanes</taxon>
    </lineage>
</organism>
<sequence>MRPHVGAEVTVVPTDDDPYILQFQRFAIVSRRTDHGAYVRLSATYPPGREFGPIPDSRLLFGWRDPSGAWRRW</sequence>
<reference evidence="1 2" key="1">
    <citation type="submission" date="2018-03" db="EMBL/GenBank/DDBJ databases">
        <title>Genomic Encyclopedia of Archaeal and Bacterial Type Strains, Phase II (KMG-II): from individual species to whole genera.</title>
        <authorList>
            <person name="Goeker M."/>
        </authorList>
    </citation>
    <scope>NUCLEOTIDE SEQUENCE [LARGE SCALE GENOMIC DNA]</scope>
    <source>
        <strain evidence="1 2">DSM 43146</strain>
    </source>
</reference>
<gene>
    <name evidence="1" type="ORF">CLV67_103445</name>
</gene>
<dbReference type="Proteomes" id="UP000239415">
    <property type="component" value="Unassembled WGS sequence"/>
</dbReference>
<proteinExistence type="predicted"/>
<evidence type="ECO:0000313" key="2">
    <source>
        <dbReference type="Proteomes" id="UP000239415"/>
    </source>
</evidence>
<dbReference type="AlphaFoldDB" id="A0A2T0KK54"/>
<comment type="caution">
    <text evidence="1">The sequence shown here is derived from an EMBL/GenBank/DDBJ whole genome shotgun (WGS) entry which is preliminary data.</text>
</comment>
<keyword evidence="2" id="KW-1185">Reference proteome</keyword>
<dbReference type="EMBL" id="PVMZ01000003">
    <property type="protein sequence ID" value="PRX23696.1"/>
    <property type="molecule type" value="Genomic_DNA"/>
</dbReference>
<evidence type="ECO:0000313" key="1">
    <source>
        <dbReference type="EMBL" id="PRX23696.1"/>
    </source>
</evidence>